<dbReference type="SMART" id="SM00487">
    <property type="entry name" value="DEXDc"/>
    <property type="match status" value="1"/>
</dbReference>
<dbReference type="FunFam" id="3.40.50.300:FF:000145">
    <property type="entry name" value="probable ATP-dependent RNA helicase DHX40"/>
    <property type="match status" value="1"/>
</dbReference>
<keyword evidence="11" id="KW-1185">Reference proteome</keyword>
<evidence type="ECO:0000256" key="2">
    <source>
        <dbReference type="ARBA" id="ARBA00022741"/>
    </source>
</evidence>
<keyword evidence="4 10" id="KW-0347">Helicase</keyword>
<evidence type="ECO:0000256" key="4">
    <source>
        <dbReference type="ARBA" id="ARBA00022806"/>
    </source>
</evidence>
<dbReference type="SMART" id="SM00490">
    <property type="entry name" value="HELICc"/>
    <property type="match status" value="1"/>
</dbReference>
<evidence type="ECO:0000256" key="6">
    <source>
        <dbReference type="ARBA" id="ARBA00047984"/>
    </source>
</evidence>
<dbReference type="Pfam" id="PF00271">
    <property type="entry name" value="Helicase_C"/>
    <property type="match status" value="1"/>
</dbReference>
<dbReference type="InterPro" id="IPR011545">
    <property type="entry name" value="DEAD/DEAH_box_helicase_dom"/>
</dbReference>
<accession>A0A078AVU2</accession>
<dbReference type="SMART" id="SM00847">
    <property type="entry name" value="HA2"/>
    <property type="match status" value="1"/>
</dbReference>
<sequence>MKQYKRKGNSCLSMSLKTRQQILLRTILLQFCVITGETGSGKSTQIAQFIIDSLSVADFKTYAHEDIQKMLDAQINLPNEDSQVKIKADRLRVVVTQPRRVAAIQMAKRVSTERGARLGREVGYSIRFDDFTDPNGLTQIKYVTDGILVRECLIDPDLKDYQVVILDEAHERSLNTDILFALVKQAVLRRQGTLRLVVTSATLKTDQIARYYFGKPHALQQENGSTGCPVLSVSGRCYPVSILHQDSSKEQRVDNSVQIAIRVHLNEPAGDILVFLTGFEECEAASKKCFDILSDIAQKKQVPPMMIVPLYGTQTAEQQANAFLKTPENCRKIIFATNIAETSLTVANIGYVIDSGFVKQKIYNSQTGMESLQIVPISKVQAIQRAGRAGRTREGKCVRLYAEKFYQEQMPDSTVPEIKRVNLTSTVLTLKSMGIQDVIKFDYLDSPDKDTIEHALKTLYYLEAIEKTGELTSLGLELSKFPLEPTYTKALLCYQHIKKSKSLEDMLILVSILSAENVWVGVSKNDEQKQQRLEEVRKRFSDTKSDHMSLVNIFEEWENQPRYRQDEWCFKNFIQARALKQAKNIKDQLKDYLRQVNWDKIQRQFDRNQNSRGNDSGRVTGEERSKLLRKALCSGFYMNTSRRVPHNIKEGSYLTVNEGLMVRVDRQSIFQVASYYPDWVIYSEITSSTGGSAGMMRLVSEIKMDWVQDKIPLLKEIDVRSLCGFIEEKPSSNLGKRTNQERDQDGQPQEEEKQQEKSKEDKIRELKERYAKRQKVTKK</sequence>
<dbReference type="InterPro" id="IPR048333">
    <property type="entry name" value="HA2_WH"/>
</dbReference>
<dbReference type="CDD" id="cd18791">
    <property type="entry name" value="SF2_C_RHA"/>
    <property type="match status" value="1"/>
</dbReference>
<dbReference type="GO" id="GO:0003724">
    <property type="term" value="F:RNA helicase activity"/>
    <property type="evidence" value="ECO:0007669"/>
    <property type="project" value="UniProtKB-EC"/>
</dbReference>
<proteinExistence type="predicted"/>
<evidence type="ECO:0000256" key="5">
    <source>
        <dbReference type="ARBA" id="ARBA00022840"/>
    </source>
</evidence>
<feature type="domain" description="Helicase C-terminal" evidence="9">
    <location>
        <begin position="256"/>
        <end position="434"/>
    </location>
</feature>
<keyword evidence="5" id="KW-0067">ATP-binding</keyword>
<reference evidence="10 11" key="1">
    <citation type="submission" date="2014-06" db="EMBL/GenBank/DDBJ databases">
        <authorList>
            <person name="Swart Estienne"/>
        </authorList>
    </citation>
    <scope>NUCLEOTIDE SEQUENCE [LARGE SCALE GENOMIC DNA]</scope>
    <source>
        <strain evidence="10 11">130c</strain>
    </source>
</reference>
<dbReference type="InterPro" id="IPR001650">
    <property type="entry name" value="Helicase_C-like"/>
</dbReference>
<dbReference type="AlphaFoldDB" id="A0A078AVU2"/>
<dbReference type="GO" id="GO:0016787">
    <property type="term" value="F:hydrolase activity"/>
    <property type="evidence" value="ECO:0007669"/>
    <property type="project" value="UniProtKB-KW"/>
</dbReference>
<dbReference type="Gene3D" id="3.40.50.300">
    <property type="entry name" value="P-loop containing nucleotide triphosphate hydrolases"/>
    <property type="match status" value="2"/>
</dbReference>
<comment type="catalytic activity">
    <reaction evidence="6">
        <text>ATP + H2O = ADP + phosphate + H(+)</text>
        <dbReference type="Rhea" id="RHEA:13065"/>
        <dbReference type="ChEBI" id="CHEBI:15377"/>
        <dbReference type="ChEBI" id="CHEBI:15378"/>
        <dbReference type="ChEBI" id="CHEBI:30616"/>
        <dbReference type="ChEBI" id="CHEBI:43474"/>
        <dbReference type="ChEBI" id="CHEBI:456216"/>
        <dbReference type="EC" id="3.6.4.13"/>
    </reaction>
</comment>
<evidence type="ECO:0000259" key="8">
    <source>
        <dbReference type="PROSITE" id="PS51192"/>
    </source>
</evidence>
<dbReference type="Gene3D" id="1.20.120.1080">
    <property type="match status" value="1"/>
</dbReference>
<feature type="compositionally biased region" description="Basic and acidic residues" evidence="7">
    <location>
        <begin position="738"/>
        <end position="771"/>
    </location>
</feature>
<feature type="domain" description="Helicase ATP-binding" evidence="8">
    <location>
        <begin position="23"/>
        <end position="221"/>
    </location>
</feature>
<dbReference type="InParanoid" id="A0A078AVU2"/>
<dbReference type="PROSITE" id="PS51192">
    <property type="entry name" value="HELICASE_ATP_BIND_1"/>
    <property type="match status" value="1"/>
</dbReference>
<dbReference type="PANTHER" id="PTHR18934:SF234">
    <property type="entry name" value="PRE-MRNA-SPLICING FACTOR ATP-DEPENDENT RNA HELICASE DEAH4-RELATED"/>
    <property type="match status" value="1"/>
</dbReference>
<dbReference type="InterPro" id="IPR014001">
    <property type="entry name" value="Helicase_ATP-bd"/>
</dbReference>
<organism evidence="10 11">
    <name type="scientific">Stylonychia lemnae</name>
    <name type="common">Ciliate</name>
    <dbReference type="NCBI Taxonomy" id="5949"/>
    <lineage>
        <taxon>Eukaryota</taxon>
        <taxon>Sar</taxon>
        <taxon>Alveolata</taxon>
        <taxon>Ciliophora</taxon>
        <taxon>Intramacronucleata</taxon>
        <taxon>Spirotrichea</taxon>
        <taxon>Stichotrichia</taxon>
        <taxon>Sporadotrichida</taxon>
        <taxon>Oxytrichidae</taxon>
        <taxon>Stylonychinae</taxon>
        <taxon>Stylonychia</taxon>
    </lineage>
</organism>
<dbReference type="GO" id="GO:0003723">
    <property type="term" value="F:RNA binding"/>
    <property type="evidence" value="ECO:0007669"/>
    <property type="project" value="TreeGrafter"/>
</dbReference>
<evidence type="ECO:0000313" key="10">
    <source>
        <dbReference type="EMBL" id="CDW86545.1"/>
    </source>
</evidence>
<protein>
    <recommendedName>
        <fullName evidence="1">RNA helicase</fullName>
        <ecNumber evidence="1">3.6.4.13</ecNumber>
    </recommendedName>
</protein>
<dbReference type="PANTHER" id="PTHR18934">
    <property type="entry name" value="ATP-DEPENDENT RNA HELICASE"/>
    <property type="match status" value="1"/>
</dbReference>
<dbReference type="InterPro" id="IPR027417">
    <property type="entry name" value="P-loop_NTPase"/>
</dbReference>
<feature type="region of interest" description="Disordered" evidence="7">
    <location>
        <begin position="730"/>
        <end position="779"/>
    </location>
</feature>
<dbReference type="SUPFAM" id="SSF52540">
    <property type="entry name" value="P-loop containing nucleoside triphosphate hydrolases"/>
    <property type="match status" value="1"/>
</dbReference>
<dbReference type="OrthoDB" id="10253254at2759"/>
<dbReference type="CDD" id="cd17917">
    <property type="entry name" value="DEXHc_RHA-like"/>
    <property type="match status" value="1"/>
</dbReference>
<keyword evidence="2" id="KW-0547">Nucleotide-binding</keyword>
<dbReference type="Pfam" id="PF04408">
    <property type="entry name" value="WHD_HA2"/>
    <property type="match status" value="1"/>
</dbReference>
<evidence type="ECO:0000256" key="7">
    <source>
        <dbReference type="SAM" id="MobiDB-lite"/>
    </source>
</evidence>
<dbReference type="InterPro" id="IPR007502">
    <property type="entry name" value="Helicase-assoc_dom"/>
</dbReference>
<dbReference type="EC" id="3.6.4.13" evidence="1"/>
<evidence type="ECO:0000313" key="11">
    <source>
        <dbReference type="Proteomes" id="UP000039865"/>
    </source>
</evidence>
<evidence type="ECO:0000259" key="9">
    <source>
        <dbReference type="PROSITE" id="PS51194"/>
    </source>
</evidence>
<name>A0A078AVU2_STYLE</name>
<dbReference type="Pfam" id="PF07717">
    <property type="entry name" value="OB_NTP_bind"/>
    <property type="match status" value="1"/>
</dbReference>
<gene>
    <name evidence="10" type="primary">Contig14747.g15704</name>
    <name evidence="10" type="ORF">STYLEM_15640</name>
</gene>
<dbReference type="EMBL" id="CCKQ01014753">
    <property type="protein sequence ID" value="CDW86545.1"/>
    <property type="molecule type" value="Genomic_DNA"/>
</dbReference>
<dbReference type="Proteomes" id="UP000039865">
    <property type="component" value="Unassembled WGS sequence"/>
</dbReference>
<dbReference type="OMA" id="EWRQATF"/>
<dbReference type="GO" id="GO:0005524">
    <property type="term" value="F:ATP binding"/>
    <property type="evidence" value="ECO:0007669"/>
    <property type="project" value="UniProtKB-KW"/>
</dbReference>
<dbReference type="InterPro" id="IPR011709">
    <property type="entry name" value="DEAD-box_helicase_OB_fold"/>
</dbReference>
<evidence type="ECO:0000256" key="1">
    <source>
        <dbReference type="ARBA" id="ARBA00012552"/>
    </source>
</evidence>
<evidence type="ECO:0000256" key="3">
    <source>
        <dbReference type="ARBA" id="ARBA00022801"/>
    </source>
</evidence>
<dbReference type="PROSITE" id="PS51194">
    <property type="entry name" value="HELICASE_CTER"/>
    <property type="match status" value="1"/>
</dbReference>
<dbReference type="Pfam" id="PF00270">
    <property type="entry name" value="DEAD"/>
    <property type="match status" value="1"/>
</dbReference>
<keyword evidence="3" id="KW-0378">Hydrolase</keyword>